<dbReference type="SUPFAM" id="SSF56672">
    <property type="entry name" value="DNA/RNA polymerases"/>
    <property type="match status" value="1"/>
</dbReference>
<dbReference type="PANTHER" id="PTHR33332">
    <property type="entry name" value="REVERSE TRANSCRIPTASE DOMAIN-CONTAINING PROTEIN"/>
    <property type="match status" value="1"/>
</dbReference>
<accession>A0A8C1ZKV7</accession>
<sequence length="475" mass="53662">MINTSLLTGVVPDFFKHAIVEPVLKKPSLDPLKPINYRPISKLPFMAKILEKVVAEQLNTFLEINDIFDKYQSGFRKKHSTETALVKVSSDILMSADSGKHTVLVLLDLTSAFDTIDHNIMLDKLQDLLGISGSVLKWFSSYLTGRSFSVFINQIMSDTVGLSSGVPQGSVLGPILFLLYILPLGQIISQFQDVSYHLYADDIQLYCSFKPTELYKLSSLINCLSKIKKWLNDNFLILNSAKTETLIIAPEQSIPQIKQHIGALGSSVQPSLRSLGVVFDAAMSLEKHSKQLIKNCFFQLRNISKIRALVSKVELEMIIHAFISSRLDYCNSLFICLNRKDLCRLQTVQNSAARLLTHTSKRAHITPILASLHWLPVKFRMHFKILVLTFRALQGQAPPYISDLIQLRTSSRSLRSTGQRFLVAPHTHFKTRGDRSFQVVAPRLWNALPPSIRCLDCVENFKTQLKTLLFKEAFN</sequence>
<feature type="domain" description="Reverse transcriptase" evidence="1">
    <location>
        <begin position="4"/>
        <end position="279"/>
    </location>
</feature>
<evidence type="ECO:0000259" key="1">
    <source>
        <dbReference type="PROSITE" id="PS50878"/>
    </source>
</evidence>
<dbReference type="InterPro" id="IPR043502">
    <property type="entry name" value="DNA/RNA_pol_sf"/>
</dbReference>
<proteinExistence type="predicted"/>
<dbReference type="InterPro" id="IPR000477">
    <property type="entry name" value="RT_dom"/>
</dbReference>
<protein>
    <recommendedName>
        <fullName evidence="1">Reverse transcriptase domain-containing protein</fullName>
    </recommendedName>
</protein>
<organism evidence="2 3">
    <name type="scientific">Cyprinus carpio</name>
    <name type="common">Common carp</name>
    <dbReference type="NCBI Taxonomy" id="7962"/>
    <lineage>
        <taxon>Eukaryota</taxon>
        <taxon>Metazoa</taxon>
        <taxon>Chordata</taxon>
        <taxon>Craniata</taxon>
        <taxon>Vertebrata</taxon>
        <taxon>Euteleostomi</taxon>
        <taxon>Actinopterygii</taxon>
        <taxon>Neopterygii</taxon>
        <taxon>Teleostei</taxon>
        <taxon>Ostariophysi</taxon>
        <taxon>Cypriniformes</taxon>
        <taxon>Cyprinidae</taxon>
        <taxon>Cyprininae</taxon>
        <taxon>Cyprinus</taxon>
    </lineage>
</organism>
<dbReference type="Ensembl" id="ENSCCRT00015089032.1">
    <property type="protein sequence ID" value="ENSCCRP00015086235.1"/>
    <property type="gene ID" value="ENSCCRG00015034795.1"/>
</dbReference>
<dbReference type="PROSITE" id="PS50878">
    <property type="entry name" value="RT_POL"/>
    <property type="match status" value="1"/>
</dbReference>
<dbReference type="Proteomes" id="UP000694700">
    <property type="component" value="Unplaced"/>
</dbReference>
<name>A0A8C1ZKV7_CYPCA</name>
<dbReference type="AlphaFoldDB" id="A0A8C1ZKV7"/>
<reference evidence="2" key="1">
    <citation type="submission" date="2025-08" db="UniProtKB">
        <authorList>
            <consortium name="Ensembl"/>
        </authorList>
    </citation>
    <scope>IDENTIFICATION</scope>
</reference>
<evidence type="ECO:0000313" key="3">
    <source>
        <dbReference type="Proteomes" id="UP000694700"/>
    </source>
</evidence>
<evidence type="ECO:0000313" key="2">
    <source>
        <dbReference type="Ensembl" id="ENSCCRP00015086235.1"/>
    </source>
</evidence>
<dbReference type="CDD" id="cd01650">
    <property type="entry name" value="RT_nLTR_like"/>
    <property type="match status" value="1"/>
</dbReference>
<dbReference type="Pfam" id="PF00078">
    <property type="entry name" value="RVT_1"/>
    <property type="match status" value="1"/>
</dbReference>